<gene>
    <name evidence="1" type="ORF">E1292_01875</name>
</gene>
<evidence type="ECO:0000313" key="1">
    <source>
        <dbReference type="EMBL" id="TDD12218.1"/>
    </source>
</evidence>
<evidence type="ECO:0008006" key="3">
    <source>
        <dbReference type="Google" id="ProtNLM"/>
    </source>
</evidence>
<dbReference type="AlphaFoldDB" id="A0A4R4W164"/>
<reference evidence="1 2" key="1">
    <citation type="submission" date="2019-03" db="EMBL/GenBank/DDBJ databases">
        <title>Draft genome sequences of novel Actinobacteria.</title>
        <authorList>
            <person name="Sahin N."/>
            <person name="Ay H."/>
            <person name="Saygin H."/>
        </authorList>
    </citation>
    <scope>NUCLEOTIDE SEQUENCE [LARGE SCALE GENOMIC DNA]</scope>
    <source>
        <strain evidence="1 2">KC310</strain>
    </source>
</reference>
<keyword evidence="2" id="KW-1185">Reference proteome</keyword>
<evidence type="ECO:0000313" key="2">
    <source>
        <dbReference type="Proteomes" id="UP000295258"/>
    </source>
</evidence>
<dbReference type="Proteomes" id="UP000295258">
    <property type="component" value="Unassembled WGS sequence"/>
</dbReference>
<comment type="caution">
    <text evidence="1">The sequence shown here is derived from an EMBL/GenBank/DDBJ whole genome shotgun (WGS) entry which is preliminary data.</text>
</comment>
<dbReference type="RefSeq" id="WP_132591338.1">
    <property type="nucleotide sequence ID" value="NZ_SMKO01000003.1"/>
</dbReference>
<sequence length="245" mass="26614">MPGIDTLDGLLEAVAEFDTHAYDLAIETPALDRARRSIDEAGLLLLGEVHGVKENPLIILGLMRALGLTNLALEWPADLQPQLDAFLRSGKGLDHPLWWIGDGRVTAGHFATFMAIPGLRVRLFDGGMFTGDWSQRDASMARRVLEAHVEPALVVAGNAHTRTSWTDLGLPMGACLASARPSLESVRIDYGTGTFYTIGPRRSRGYSARAGLRIAENELVVGLPEFSEATVPHLSVELLRERLGP</sequence>
<proteinExistence type="predicted"/>
<name>A0A4R4W164_9ACTN</name>
<dbReference type="EMBL" id="SMKO01000003">
    <property type="protein sequence ID" value="TDD12218.1"/>
    <property type="molecule type" value="Genomic_DNA"/>
</dbReference>
<protein>
    <recommendedName>
        <fullName evidence="3">Haem-binding uptake Tiki superfamily ChaN domain-containing protein</fullName>
    </recommendedName>
</protein>
<organism evidence="1 2">
    <name type="scientific">Nonomuraea deserti</name>
    <dbReference type="NCBI Taxonomy" id="1848322"/>
    <lineage>
        <taxon>Bacteria</taxon>
        <taxon>Bacillati</taxon>
        <taxon>Actinomycetota</taxon>
        <taxon>Actinomycetes</taxon>
        <taxon>Streptosporangiales</taxon>
        <taxon>Streptosporangiaceae</taxon>
        <taxon>Nonomuraea</taxon>
    </lineage>
</organism>
<accession>A0A4R4W164</accession>